<reference evidence="1 2" key="1">
    <citation type="submission" date="2014-04" db="EMBL/GenBank/DDBJ databases">
        <authorList>
            <consortium name="DOE Joint Genome Institute"/>
            <person name="Kuo A."/>
            <person name="Kohler A."/>
            <person name="Costa M.D."/>
            <person name="Nagy L.G."/>
            <person name="Floudas D."/>
            <person name="Copeland A."/>
            <person name="Barry K.W."/>
            <person name="Cichocki N."/>
            <person name="Veneault-Fourrey C."/>
            <person name="LaButti K."/>
            <person name="Lindquist E.A."/>
            <person name="Lipzen A."/>
            <person name="Lundell T."/>
            <person name="Morin E."/>
            <person name="Murat C."/>
            <person name="Sun H."/>
            <person name="Tunlid A."/>
            <person name="Henrissat B."/>
            <person name="Grigoriev I.V."/>
            <person name="Hibbett D.S."/>
            <person name="Martin F."/>
            <person name="Nordberg H.P."/>
            <person name="Cantor M.N."/>
            <person name="Hua S.X."/>
        </authorList>
    </citation>
    <scope>NUCLEOTIDE SEQUENCE [LARGE SCALE GENOMIC DNA]</scope>
    <source>
        <strain evidence="1 2">Marx 270</strain>
    </source>
</reference>
<gene>
    <name evidence="1" type="ORF">M404DRAFT_157236</name>
</gene>
<protein>
    <submittedName>
        <fullName evidence="1">Uncharacterized protein</fullName>
    </submittedName>
</protein>
<proteinExistence type="predicted"/>
<dbReference type="OrthoDB" id="2664855at2759"/>
<evidence type="ECO:0000313" key="1">
    <source>
        <dbReference type="EMBL" id="KIN98637.1"/>
    </source>
</evidence>
<reference evidence="2" key="2">
    <citation type="submission" date="2015-01" db="EMBL/GenBank/DDBJ databases">
        <title>Evolutionary Origins and Diversification of the Mycorrhizal Mutualists.</title>
        <authorList>
            <consortium name="DOE Joint Genome Institute"/>
            <consortium name="Mycorrhizal Genomics Consortium"/>
            <person name="Kohler A."/>
            <person name="Kuo A."/>
            <person name="Nagy L.G."/>
            <person name="Floudas D."/>
            <person name="Copeland A."/>
            <person name="Barry K.W."/>
            <person name="Cichocki N."/>
            <person name="Veneault-Fourrey C."/>
            <person name="LaButti K."/>
            <person name="Lindquist E.A."/>
            <person name="Lipzen A."/>
            <person name="Lundell T."/>
            <person name="Morin E."/>
            <person name="Murat C."/>
            <person name="Riley R."/>
            <person name="Ohm R."/>
            <person name="Sun H."/>
            <person name="Tunlid A."/>
            <person name="Henrissat B."/>
            <person name="Grigoriev I.V."/>
            <person name="Hibbett D.S."/>
            <person name="Martin F."/>
        </authorList>
    </citation>
    <scope>NUCLEOTIDE SEQUENCE [LARGE SCALE GENOMIC DNA]</scope>
    <source>
        <strain evidence="2">Marx 270</strain>
    </source>
</reference>
<dbReference type="InterPro" id="IPR027417">
    <property type="entry name" value="P-loop_NTPase"/>
</dbReference>
<evidence type="ECO:0000313" key="2">
    <source>
        <dbReference type="Proteomes" id="UP000054217"/>
    </source>
</evidence>
<dbReference type="Proteomes" id="UP000054217">
    <property type="component" value="Unassembled WGS sequence"/>
</dbReference>
<dbReference type="SUPFAM" id="SSF52540">
    <property type="entry name" value="P-loop containing nucleoside triphosphate hydrolases"/>
    <property type="match status" value="1"/>
</dbReference>
<accession>A0A0C3INT3</accession>
<sequence>MSDKPLRDAVRRLKFRVLIIGRANAGKTSILQRVCETTESPKIYRVSGGRREEVHLDPTIERGNHDIEDELIFTNHEGYIFHDSCGFEAGNEDELRAVQDFVHRKVTERRLRDRLHAIWCVTSVIAISWDW</sequence>
<dbReference type="InParanoid" id="A0A0C3INT3"/>
<name>A0A0C3INT3_PISTI</name>
<dbReference type="EMBL" id="KN832013">
    <property type="protein sequence ID" value="KIN98637.1"/>
    <property type="molecule type" value="Genomic_DNA"/>
</dbReference>
<dbReference type="AlphaFoldDB" id="A0A0C3INT3"/>
<dbReference type="Gene3D" id="3.40.50.300">
    <property type="entry name" value="P-loop containing nucleotide triphosphate hydrolases"/>
    <property type="match status" value="1"/>
</dbReference>
<keyword evidence="2" id="KW-1185">Reference proteome</keyword>
<dbReference type="HOGENOM" id="CLU_023805_5_2_1"/>
<organism evidence="1 2">
    <name type="scientific">Pisolithus tinctorius Marx 270</name>
    <dbReference type="NCBI Taxonomy" id="870435"/>
    <lineage>
        <taxon>Eukaryota</taxon>
        <taxon>Fungi</taxon>
        <taxon>Dikarya</taxon>
        <taxon>Basidiomycota</taxon>
        <taxon>Agaricomycotina</taxon>
        <taxon>Agaricomycetes</taxon>
        <taxon>Agaricomycetidae</taxon>
        <taxon>Boletales</taxon>
        <taxon>Sclerodermatineae</taxon>
        <taxon>Pisolithaceae</taxon>
        <taxon>Pisolithus</taxon>
    </lineage>
</organism>
<dbReference type="STRING" id="870435.A0A0C3INT3"/>